<dbReference type="Pfam" id="PF00583">
    <property type="entry name" value="Acetyltransf_1"/>
    <property type="match status" value="1"/>
</dbReference>
<dbReference type="SUPFAM" id="SSF55729">
    <property type="entry name" value="Acyl-CoA N-acyltransferases (Nat)"/>
    <property type="match status" value="1"/>
</dbReference>
<gene>
    <name evidence="2" type="ORF">J4215_03450</name>
</gene>
<proteinExistence type="predicted"/>
<comment type="caution">
    <text evidence="2">The sequence shown here is derived from an EMBL/GenBank/DDBJ whole genome shotgun (WGS) entry which is preliminary data.</text>
</comment>
<reference evidence="2" key="1">
    <citation type="submission" date="2021-03" db="EMBL/GenBank/DDBJ databases">
        <authorList>
            <person name="Jaffe A."/>
        </authorList>
    </citation>
    <scope>NUCLEOTIDE SEQUENCE</scope>
    <source>
        <strain evidence="2">RIFCSPLOWO2_01_FULL_AR10_48_17</strain>
    </source>
</reference>
<reference evidence="2" key="2">
    <citation type="submission" date="2021-05" db="EMBL/GenBank/DDBJ databases">
        <title>Protein family content uncovers lineage relationships and bacterial pathway maintenance mechanisms in DPANN archaea.</title>
        <authorList>
            <person name="Castelle C.J."/>
            <person name="Meheust R."/>
            <person name="Jaffe A.L."/>
            <person name="Seitz K."/>
            <person name="Gong X."/>
            <person name="Baker B.J."/>
            <person name="Banfield J.F."/>
        </authorList>
    </citation>
    <scope>NUCLEOTIDE SEQUENCE</scope>
    <source>
        <strain evidence="2">RIFCSPLOWO2_01_FULL_AR10_48_17</strain>
    </source>
</reference>
<evidence type="ECO:0000259" key="1">
    <source>
        <dbReference type="PROSITE" id="PS51186"/>
    </source>
</evidence>
<sequence length="132" mass="14842">MKTNINIITKLYTLENVSVEITDYAAPAKGIKYVIASDGIEIARAYLYVLKNDLHSEPWGFMEDVFVHDDFRGKGYGTAIVKRVIEGAAEHGCYKLICTSKHPETRAHAWYKGMGFQNIAQELRIDFPAGSQ</sequence>
<dbReference type="EMBL" id="JAGVWC010000010">
    <property type="protein sequence ID" value="MBS3061612.1"/>
    <property type="molecule type" value="Genomic_DNA"/>
</dbReference>
<feature type="domain" description="N-acetyltransferase" evidence="1">
    <location>
        <begin position="1"/>
        <end position="132"/>
    </location>
</feature>
<dbReference type="Proteomes" id="UP000675968">
    <property type="component" value="Unassembled WGS sequence"/>
</dbReference>
<dbReference type="InterPro" id="IPR000182">
    <property type="entry name" value="GNAT_dom"/>
</dbReference>
<protein>
    <submittedName>
        <fullName evidence="2">GNAT family N-acetyltransferase</fullName>
    </submittedName>
</protein>
<dbReference type="Gene3D" id="3.40.630.30">
    <property type="match status" value="1"/>
</dbReference>
<accession>A0A8T4L6U2</accession>
<dbReference type="GO" id="GO:0016747">
    <property type="term" value="F:acyltransferase activity, transferring groups other than amino-acyl groups"/>
    <property type="evidence" value="ECO:0007669"/>
    <property type="project" value="InterPro"/>
</dbReference>
<dbReference type="InterPro" id="IPR016181">
    <property type="entry name" value="Acyl_CoA_acyltransferase"/>
</dbReference>
<dbReference type="AlphaFoldDB" id="A0A8T4L6U2"/>
<evidence type="ECO:0000313" key="3">
    <source>
        <dbReference type="Proteomes" id="UP000675968"/>
    </source>
</evidence>
<name>A0A8T4L6U2_9ARCH</name>
<dbReference type="PROSITE" id="PS51186">
    <property type="entry name" value="GNAT"/>
    <property type="match status" value="1"/>
</dbReference>
<organism evidence="2 3">
    <name type="scientific">Candidatus Iainarchaeum sp</name>
    <dbReference type="NCBI Taxonomy" id="3101447"/>
    <lineage>
        <taxon>Archaea</taxon>
        <taxon>Candidatus Iainarchaeota</taxon>
        <taxon>Candidatus Iainarchaeia</taxon>
        <taxon>Candidatus Iainarchaeales</taxon>
        <taxon>Candidatus Iainarchaeaceae</taxon>
        <taxon>Candidatus Iainarchaeum</taxon>
    </lineage>
</organism>
<evidence type="ECO:0000313" key="2">
    <source>
        <dbReference type="EMBL" id="MBS3061612.1"/>
    </source>
</evidence>
<dbReference type="CDD" id="cd04301">
    <property type="entry name" value="NAT_SF"/>
    <property type="match status" value="1"/>
</dbReference>